<dbReference type="Proteomes" id="UP000295807">
    <property type="component" value="Unassembled WGS sequence"/>
</dbReference>
<evidence type="ECO:0000313" key="2">
    <source>
        <dbReference type="Proteomes" id="UP000295807"/>
    </source>
</evidence>
<evidence type="ECO:0000313" key="1">
    <source>
        <dbReference type="EMBL" id="TCS84766.1"/>
    </source>
</evidence>
<accession>A0A4V2UT89</accession>
<keyword evidence="2" id="KW-1185">Reference proteome</keyword>
<reference evidence="1 2" key="1">
    <citation type="submission" date="2019-03" db="EMBL/GenBank/DDBJ databases">
        <title>Genomic Encyclopedia of Type Strains, Phase IV (KMG-IV): sequencing the most valuable type-strain genomes for metagenomic binning, comparative biology and taxonomic classification.</title>
        <authorList>
            <person name="Goeker M."/>
        </authorList>
    </citation>
    <scope>NUCLEOTIDE SEQUENCE [LARGE SCALE GENOMIC DNA]</scope>
    <source>
        <strain evidence="1 2">DSM 21100</strain>
    </source>
</reference>
<sequence>MKSNKCNRDCLKGTKSVIIPELKRINKHISYDTQIGNI</sequence>
<dbReference type="AlphaFoldDB" id="A0A4V2UT89"/>
<proteinExistence type="predicted"/>
<gene>
    <name evidence="1" type="ORF">EDD80_11835</name>
</gene>
<dbReference type="EMBL" id="SMAD01000018">
    <property type="protein sequence ID" value="TCS84766.1"/>
    <property type="molecule type" value="Genomic_DNA"/>
</dbReference>
<organism evidence="1 2">
    <name type="scientific">Anseongella ginsenosidimutans</name>
    <dbReference type="NCBI Taxonomy" id="496056"/>
    <lineage>
        <taxon>Bacteria</taxon>
        <taxon>Pseudomonadati</taxon>
        <taxon>Bacteroidota</taxon>
        <taxon>Sphingobacteriia</taxon>
        <taxon>Sphingobacteriales</taxon>
        <taxon>Sphingobacteriaceae</taxon>
        <taxon>Anseongella</taxon>
    </lineage>
</organism>
<comment type="caution">
    <text evidence="1">The sequence shown here is derived from an EMBL/GenBank/DDBJ whole genome shotgun (WGS) entry which is preliminary data.</text>
</comment>
<protein>
    <submittedName>
        <fullName evidence="1">Uncharacterized protein</fullName>
    </submittedName>
</protein>
<name>A0A4V2UT89_9SPHI</name>